<organism evidence="3 4">
    <name type="scientific">Wenzhouxiangella limi</name>
    <dbReference type="NCBI Taxonomy" id="2707351"/>
    <lineage>
        <taxon>Bacteria</taxon>
        <taxon>Pseudomonadati</taxon>
        <taxon>Pseudomonadota</taxon>
        <taxon>Gammaproteobacteria</taxon>
        <taxon>Chromatiales</taxon>
        <taxon>Wenzhouxiangellaceae</taxon>
        <taxon>Wenzhouxiangella</taxon>
    </lineage>
</organism>
<dbReference type="Pfam" id="PF02033">
    <property type="entry name" value="RBFA"/>
    <property type="match status" value="1"/>
</dbReference>
<gene>
    <name evidence="2 3" type="primary">rbfA</name>
    <name evidence="3" type="ORF">G3I74_12630</name>
</gene>
<dbReference type="InterPro" id="IPR023799">
    <property type="entry name" value="RbfA_dom_sf"/>
</dbReference>
<dbReference type="NCBIfam" id="TIGR00082">
    <property type="entry name" value="rbfA"/>
    <property type="match status" value="1"/>
</dbReference>
<name>A0A845V5X3_9GAMM</name>
<dbReference type="InterPro" id="IPR000238">
    <property type="entry name" value="RbfA"/>
</dbReference>
<dbReference type="GO" id="GO:0030490">
    <property type="term" value="P:maturation of SSU-rRNA"/>
    <property type="evidence" value="ECO:0007669"/>
    <property type="project" value="UniProtKB-UniRule"/>
</dbReference>
<dbReference type="PANTHER" id="PTHR33515">
    <property type="entry name" value="RIBOSOME-BINDING FACTOR A, CHLOROPLASTIC-RELATED"/>
    <property type="match status" value="1"/>
</dbReference>
<dbReference type="PROSITE" id="PS01319">
    <property type="entry name" value="RBFA"/>
    <property type="match status" value="1"/>
</dbReference>
<proteinExistence type="inferred from homology"/>
<comment type="subunit">
    <text evidence="2">Monomer. Binds 30S ribosomal subunits, but not 50S ribosomal subunits or 70S ribosomes.</text>
</comment>
<dbReference type="PANTHER" id="PTHR33515:SF1">
    <property type="entry name" value="RIBOSOME-BINDING FACTOR A, CHLOROPLASTIC-RELATED"/>
    <property type="match status" value="1"/>
</dbReference>
<dbReference type="SUPFAM" id="SSF89919">
    <property type="entry name" value="Ribosome-binding factor A, RbfA"/>
    <property type="match status" value="1"/>
</dbReference>
<dbReference type="GO" id="GO:0005829">
    <property type="term" value="C:cytosol"/>
    <property type="evidence" value="ECO:0007669"/>
    <property type="project" value="TreeGrafter"/>
</dbReference>
<evidence type="ECO:0000313" key="3">
    <source>
        <dbReference type="EMBL" id="NDY96576.1"/>
    </source>
</evidence>
<protein>
    <recommendedName>
        <fullName evidence="2">Ribosome-binding factor A</fullName>
    </recommendedName>
</protein>
<keyword evidence="4" id="KW-1185">Reference proteome</keyword>
<evidence type="ECO:0000313" key="4">
    <source>
        <dbReference type="Proteomes" id="UP000484885"/>
    </source>
</evidence>
<comment type="caution">
    <text evidence="3">The sequence shown here is derived from an EMBL/GenBank/DDBJ whole genome shotgun (WGS) entry which is preliminary data.</text>
</comment>
<evidence type="ECO:0000256" key="1">
    <source>
        <dbReference type="ARBA" id="ARBA00022517"/>
    </source>
</evidence>
<keyword evidence="1 2" id="KW-0690">Ribosome biogenesis</keyword>
<sequence length="116" mass="13052">MSGPRSERVAGLLRRELADILQRSFEYELPTGLISLTDVEVARDLSHAKVYVAVLEIEQAPEIIAFLNEHAGQVRHELGQRIRLRLTPALKFIHDTSSESGQRIEQLLAAARKPRS</sequence>
<dbReference type="GO" id="GO:0043024">
    <property type="term" value="F:ribosomal small subunit binding"/>
    <property type="evidence" value="ECO:0007669"/>
    <property type="project" value="TreeGrafter"/>
</dbReference>
<dbReference type="AlphaFoldDB" id="A0A845V5X3"/>
<accession>A0A845V5X3</accession>
<dbReference type="HAMAP" id="MF_00003">
    <property type="entry name" value="RbfA"/>
    <property type="match status" value="1"/>
</dbReference>
<dbReference type="EMBL" id="JAAGSC010000043">
    <property type="protein sequence ID" value="NDY96576.1"/>
    <property type="molecule type" value="Genomic_DNA"/>
</dbReference>
<dbReference type="InterPro" id="IPR020053">
    <property type="entry name" value="Ribosome-bd_factorA_CS"/>
</dbReference>
<dbReference type="Proteomes" id="UP000484885">
    <property type="component" value="Unassembled WGS sequence"/>
</dbReference>
<comment type="similarity">
    <text evidence="2">Belongs to the RbfA family.</text>
</comment>
<comment type="function">
    <text evidence="2">One of several proteins that assist in the late maturation steps of the functional core of the 30S ribosomal subunit. Associates with free 30S ribosomal subunits (but not with 30S subunits that are part of 70S ribosomes or polysomes). Required for efficient processing of 16S rRNA. May interact with the 5'-terminal helix region of 16S rRNA.</text>
</comment>
<dbReference type="RefSeq" id="WP_164211966.1">
    <property type="nucleotide sequence ID" value="NZ_JAAGSC010000043.1"/>
</dbReference>
<reference evidence="3 4" key="1">
    <citation type="submission" date="2020-02" db="EMBL/GenBank/DDBJ databases">
        <authorList>
            <person name="Zhang X.-Y."/>
        </authorList>
    </citation>
    <scope>NUCLEOTIDE SEQUENCE [LARGE SCALE GENOMIC DNA]</scope>
    <source>
        <strain evidence="3 4">C33</strain>
    </source>
</reference>
<evidence type="ECO:0000256" key="2">
    <source>
        <dbReference type="HAMAP-Rule" id="MF_00003"/>
    </source>
</evidence>
<dbReference type="InterPro" id="IPR015946">
    <property type="entry name" value="KH_dom-like_a/b"/>
</dbReference>
<dbReference type="Gene3D" id="3.30.300.20">
    <property type="match status" value="1"/>
</dbReference>
<keyword evidence="2" id="KW-0963">Cytoplasm</keyword>
<comment type="subcellular location">
    <subcellularLocation>
        <location evidence="2">Cytoplasm</location>
    </subcellularLocation>
</comment>